<reference evidence="1 2" key="1">
    <citation type="submission" date="2017-01" db="EMBL/GenBank/DDBJ databases">
        <title>Genome sequence of Rhodoferax antarcticus ANT.BR, a psychrophilic purple nonsulfur bacterium from an Antarctic microbial mat.</title>
        <authorList>
            <person name="Baker J."/>
            <person name="Riester C."/>
            <person name="Skinner B."/>
            <person name="Newell A."/>
            <person name="Swingley W."/>
            <person name="Madigan M."/>
            <person name="Jung D."/>
            <person name="Asao M."/>
            <person name="Chen M."/>
            <person name="Loughlin P."/>
            <person name="Pan H."/>
            <person name="Lin S."/>
            <person name="Li N."/>
            <person name="Shaw J."/>
            <person name="Prado M."/>
            <person name="Sherman C."/>
            <person name="Li X."/>
            <person name="Tang J."/>
            <person name="Blankenship R."/>
            <person name="Zhao T."/>
            <person name="Touchman J."/>
            <person name="Sattley M."/>
        </authorList>
    </citation>
    <scope>NUCLEOTIDE SEQUENCE [LARGE SCALE GENOMIC DNA]</scope>
    <source>
        <strain evidence="1 2">ANT.BR</strain>
    </source>
</reference>
<sequence length="81" mass="9394">MQDEHSILEFHGVNSAVRPAYVVFDNLKHTSTAKALEHLCRTMLIATLRKIQGVTKKLPHLRWKKHQVFFTAPNPDQRSFL</sequence>
<comment type="caution">
    <text evidence="1">The sequence shown here is derived from an EMBL/GenBank/DDBJ whole genome shotgun (WGS) entry which is preliminary data.</text>
</comment>
<keyword evidence="2" id="KW-1185">Reference proteome</keyword>
<proteinExistence type="predicted"/>
<evidence type="ECO:0000313" key="1">
    <source>
        <dbReference type="EMBL" id="OLP07724.1"/>
    </source>
</evidence>
<evidence type="ECO:0000313" key="2">
    <source>
        <dbReference type="Proteomes" id="UP000185911"/>
    </source>
</evidence>
<dbReference type="Proteomes" id="UP000185911">
    <property type="component" value="Unassembled WGS sequence"/>
</dbReference>
<dbReference type="EMBL" id="MSYM01000007">
    <property type="protein sequence ID" value="OLP07724.1"/>
    <property type="molecule type" value="Genomic_DNA"/>
</dbReference>
<dbReference type="AlphaFoldDB" id="A0A1Q8YI34"/>
<protein>
    <submittedName>
        <fullName evidence="1">Uncharacterized protein</fullName>
    </submittedName>
</protein>
<organism evidence="1 2">
    <name type="scientific">Rhodoferax antarcticus ANT.BR</name>
    <dbReference type="NCBI Taxonomy" id="1111071"/>
    <lineage>
        <taxon>Bacteria</taxon>
        <taxon>Pseudomonadati</taxon>
        <taxon>Pseudomonadota</taxon>
        <taxon>Betaproteobacteria</taxon>
        <taxon>Burkholderiales</taxon>
        <taxon>Comamonadaceae</taxon>
        <taxon>Rhodoferax</taxon>
    </lineage>
</organism>
<name>A0A1Q8YI34_9BURK</name>
<gene>
    <name evidence="1" type="ORF">BLL52_0820</name>
</gene>
<accession>A0A1Q8YI34</accession>